<sequence>MNFDELQKQWDNQSSEDVKIQKDLKNLNTANNIFEDLRKKIKTELIITIISFAFLFVIPIVPIYKINGVVTFFYYFFIFYLLIAAIVTYLRFYHFYKISKDYEINSSKELLLKVYYELKYALDTYFITTIIATPNGIGLYFILFSFGNSEKYFAQLMNFSETFNSNPKFFIWLLLLIVFSIVFVGGLLYYMYVIYYGSRLKLIKEILNQLEE</sequence>
<evidence type="ECO:0000256" key="1">
    <source>
        <dbReference type="SAM" id="Phobius"/>
    </source>
</evidence>
<keyword evidence="3" id="KW-1185">Reference proteome</keyword>
<dbReference type="Proteomes" id="UP001223501">
    <property type="component" value="Chromosome"/>
</dbReference>
<accession>A0ABY8VAE5</accession>
<dbReference type="EMBL" id="CP106831">
    <property type="protein sequence ID" value="WIH98654.1"/>
    <property type="molecule type" value="Genomic_DNA"/>
</dbReference>
<protein>
    <submittedName>
        <fullName evidence="2">Uncharacterized protein</fullName>
    </submittedName>
</protein>
<keyword evidence="1" id="KW-0812">Transmembrane</keyword>
<feature type="transmembrane region" description="Helical" evidence="1">
    <location>
        <begin position="125"/>
        <end position="149"/>
    </location>
</feature>
<keyword evidence="1" id="KW-0472">Membrane</keyword>
<name>A0ABY8VAE5_9FLAO</name>
<evidence type="ECO:0000313" key="2">
    <source>
        <dbReference type="EMBL" id="WIH98654.1"/>
    </source>
</evidence>
<reference evidence="2 3" key="1">
    <citation type="submission" date="2022-09" db="EMBL/GenBank/DDBJ databases">
        <title>Whole genome sequencing analysis of tet(X)-positive Empedobacter falsenii YWS9-3.</title>
        <authorList>
            <person name="Chen C."/>
            <person name="Lv Y.-L."/>
        </authorList>
    </citation>
    <scope>NUCLEOTIDE SEQUENCE [LARGE SCALE GENOMIC DNA]</scope>
    <source>
        <strain evidence="2 3">YWS9-3_T</strain>
    </source>
</reference>
<feature type="transmembrane region" description="Helical" evidence="1">
    <location>
        <begin position="169"/>
        <end position="195"/>
    </location>
</feature>
<feature type="transmembrane region" description="Helical" evidence="1">
    <location>
        <begin position="72"/>
        <end position="92"/>
    </location>
</feature>
<dbReference type="RefSeq" id="WP_284584254.1">
    <property type="nucleotide sequence ID" value="NZ_CP106831.1"/>
</dbReference>
<evidence type="ECO:0000313" key="3">
    <source>
        <dbReference type="Proteomes" id="UP001223501"/>
    </source>
</evidence>
<organism evidence="2 3">
    <name type="scientific">Empedobacter falsenii</name>
    <dbReference type="NCBI Taxonomy" id="343874"/>
    <lineage>
        <taxon>Bacteria</taxon>
        <taxon>Pseudomonadati</taxon>
        <taxon>Bacteroidota</taxon>
        <taxon>Flavobacteriia</taxon>
        <taxon>Flavobacteriales</taxon>
        <taxon>Weeksellaceae</taxon>
        <taxon>Empedobacter</taxon>
    </lineage>
</organism>
<gene>
    <name evidence="2" type="ORF">OBA43_06930</name>
</gene>
<proteinExistence type="predicted"/>
<feature type="transmembrane region" description="Helical" evidence="1">
    <location>
        <begin position="45"/>
        <end position="66"/>
    </location>
</feature>
<keyword evidence="1" id="KW-1133">Transmembrane helix</keyword>